<evidence type="ECO:0000256" key="2">
    <source>
        <dbReference type="ARBA" id="ARBA00022679"/>
    </source>
</evidence>
<dbReference type="InterPro" id="IPR023269">
    <property type="entry name" value="RCMT_subfamily_9"/>
</dbReference>
<dbReference type="GeneID" id="94196264"/>
<evidence type="ECO:0000313" key="9">
    <source>
        <dbReference type="Proteomes" id="UP001497744"/>
    </source>
</evidence>
<dbReference type="Pfam" id="PF01189">
    <property type="entry name" value="Methyltr_RsmB-F"/>
    <property type="match status" value="1"/>
</dbReference>
<dbReference type="PRINTS" id="PR02008">
    <property type="entry name" value="RCMTFAMILY"/>
</dbReference>
<comment type="caution">
    <text evidence="5">Lacks conserved residue(s) required for the propagation of feature annotation.</text>
</comment>
<feature type="active site" description="Nucleophile" evidence="5">
    <location>
        <position position="340"/>
    </location>
</feature>
<protein>
    <submittedName>
        <fullName evidence="8">Nucleolar protein</fullName>
    </submittedName>
</protein>
<feature type="binding site" evidence="5">
    <location>
        <position position="278"/>
    </location>
    <ligand>
        <name>S-adenosyl-L-methionine</name>
        <dbReference type="ChEBI" id="CHEBI:59789"/>
    </ligand>
</feature>
<accession>A0AAV4LX84</accession>
<feature type="region of interest" description="Disordered" evidence="6">
    <location>
        <begin position="65"/>
        <end position="138"/>
    </location>
</feature>
<keyword evidence="1 5" id="KW-0489">Methyltransferase</keyword>
<feature type="domain" description="SAM-dependent MTase RsmB/NOP-type" evidence="7">
    <location>
        <begin position="97"/>
        <end position="443"/>
    </location>
</feature>
<proteinExistence type="inferred from homology"/>
<dbReference type="PROSITE" id="PS51686">
    <property type="entry name" value="SAM_MT_RSMB_NOP"/>
    <property type="match status" value="1"/>
</dbReference>
<dbReference type="InterPro" id="IPR029063">
    <property type="entry name" value="SAM-dependent_MTases_sf"/>
</dbReference>
<dbReference type="AlphaFoldDB" id="A0AAV4LX84"/>
<dbReference type="InterPro" id="IPR049560">
    <property type="entry name" value="MeTrfase_RsmB-F_NOP2_cat"/>
</dbReference>
<dbReference type="GO" id="GO:0008173">
    <property type="term" value="F:RNA methyltransferase activity"/>
    <property type="evidence" value="ECO:0007669"/>
    <property type="project" value="InterPro"/>
</dbReference>
<comment type="caution">
    <text evidence="8">The sequence shown here is derived from an EMBL/GenBank/DDBJ whole genome shotgun (WGS) entry which is preliminary data.</text>
</comment>
<evidence type="ECO:0000256" key="6">
    <source>
        <dbReference type="SAM" id="MobiDB-lite"/>
    </source>
</evidence>
<organism evidence="8 9">
    <name type="scientific">Babesia caballi</name>
    <dbReference type="NCBI Taxonomy" id="5871"/>
    <lineage>
        <taxon>Eukaryota</taxon>
        <taxon>Sar</taxon>
        <taxon>Alveolata</taxon>
        <taxon>Apicomplexa</taxon>
        <taxon>Aconoidasida</taxon>
        <taxon>Piroplasmida</taxon>
        <taxon>Babesiidae</taxon>
        <taxon>Babesia</taxon>
    </lineage>
</organism>
<keyword evidence="2 5" id="KW-0808">Transferase</keyword>
<evidence type="ECO:0000256" key="5">
    <source>
        <dbReference type="PROSITE-ProRule" id="PRU01023"/>
    </source>
</evidence>
<sequence>MEESTRKRPKKVNDAHALDVSGDQVVLPSSVRSWLSHIGVDVEEYQRALYSVANNLKKRYYRKLSQPIPDNKPEENPKTVSNLGNATTDEGLQKCATHTEECASSSETPRSGATSVNARENASTGDANSTCDHTHQPSTKNHVLVPWLRDVDLYEAYATIPEGSIGLDAASAAVIDALRLSELASQDGTKWILDMCCAPGGKLLGTVSTLKHLWGKGHDWKVIGLDVVKRRLDVCASLLRKENAPENIDVHLLNCRAQDFTEFEAESMIGRFDRVVLDAECTHEGSLRSVLRTLKFWGAHSLESRFTREHADAIIANQRELLRHAVRLTRPGGLVVYSTCSLHDDQDELLVASVVKEFDNVRLQQLPVVNCSCCSSQRGRTGVWPASSTESRLAERCASRYLPHRDTPNGTRSCANVESPVCVRFSPMAPDTDGIFLCAIRKMAN</sequence>
<dbReference type="InterPro" id="IPR023267">
    <property type="entry name" value="RCMT"/>
</dbReference>
<dbReference type="PRINTS" id="PR02010">
    <property type="entry name" value="RCMT9"/>
</dbReference>
<comment type="similarity">
    <text evidence="5">Belongs to the class I-like SAM-binding methyltransferase superfamily. RsmB/NOP family.</text>
</comment>
<dbReference type="GO" id="GO:0001510">
    <property type="term" value="P:RNA methylation"/>
    <property type="evidence" value="ECO:0007669"/>
    <property type="project" value="InterPro"/>
</dbReference>
<keyword evidence="9" id="KW-1185">Reference proteome</keyword>
<feature type="compositionally biased region" description="Polar residues" evidence="6">
    <location>
        <begin position="78"/>
        <end position="90"/>
    </location>
</feature>
<dbReference type="InterPro" id="IPR001678">
    <property type="entry name" value="MeTrfase_RsmB-F_NOP2_dom"/>
</dbReference>
<keyword evidence="4 5" id="KW-0694">RNA-binding</keyword>
<name>A0AAV4LX84_BABCB</name>
<feature type="binding site" evidence="5">
    <location>
        <position position="226"/>
    </location>
    <ligand>
        <name>S-adenosyl-L-methionine</name>
        <dbReference type="ChEBI" id="CHEBI:59789"/>
    </ligand>
</feature>
<dbReference type="PANTHER" id="PTHR22807:SF16">
    <property type="entry name" value="SAM-DEPENDENT MTASE RSMB_NOP-TYPE DOMAIN-CONTAINING PROTEIN"/>
    <property type="match status" value="1"/>
</dbReference>
<evidence type="ECO:0000313" key="8">
    <source>
        <dbReference type="EMBL" id="GIX64783.1"/>
    </source>
</evidence>
<dbReference type="SUPFAM" id="SSF53335">
    <property type="entry name" value="S-adenosyl-L-methionine-dependent methyltransferases"/>
    <property type="match status" value="1"/>
</dbReference>
<feature type="binding site" evidence="5">
    <location>
        <begin position="196"/>
        <end position="202"/>
    </location>
    <ligand>
        <name>S-adenosyl-L-methionine</name>
        <dbReference type="ChEBI" id="CHEBI:59789"/>
    </ligand>
</feature>
<keyword evidence="3 5" id="KW-0949">S-adenosyl-L-methionine</keyword>
<dbReference type="GO" id="GO:0003723">
    <property type="term" value="F:RNA binding"/>
    <property type="evidence" value="ECO:0007669"/>
    <property type="project" value="UniProtKB-UniRule"/>
</dbReference>
<evidence type="ECO:0000256" key="3">
    <source>
        <dbReference type="ARBA" id="ARBA00022691"/>
    </source>
</evidence>
<evidence type="ECO:0000259" key="7">
    <source>
        <dbReference type="PROSITE" id="PS51686"/>
    </source>
</evidence>
<reference evidence="8 9" key="1">
    <citation type="submission" date="2021-06" db="EMBL/GenBank/DDBJ databases">
        <title>Genome sequence of Babesia caballi.</title>
        <authorList>
            <person name="Yamagishi J."/>
            <person name="Kidaka T."/>
            <person name="Ochi A."/>
        </authorList>
    </citation>
    <scope>NUCLEOTIDE SEQUENCE [LARGE SCALE GENOMIC DNA]</scope>
    <source>
        <strain evidence="8">USDA-D6B2</strain>
    </source>
</reference>
<dbReference type="RefSeq" id="XP_067716852.1">
    <property type="nucleotide sequence ID" value="XM_067860751.1"/>
</dbReference>
<dbReference type="PANTHER" id="PTHR22807">
    <property type="entry name" value="NOP2 YEAST -RELATED NOL1/NOP2/FMU SUN DOMAIN-CONTAINING"/>
    <property type="match status" value="1"/>
</dbReference>
<feature type="compositionally biased region" description="Polar residues" evidence="6">
    <location>
        <begin position="102"/>
        <end position="138"/>
    </location>
</feature>
<dbReference type="Proteomes" id="UP001497744">
    <property type="component" value="Unassembled WGS sequence"/>
</dbReference>
<dbReference type="Gene3D" id="3.40.50.150">
    <property type="entry name" value="Vaccinia Virus protein VP39"/>
    <property type="match status" value="1"/>
</dbReference>
<evidence type="ECO:0000256" key="4">
    <source>
        <dbReference type="ARBA" id="ARBA00022884"/>
    </source>
</evidence>
<evidence type="ECO:0000256" key="1">
    <source>
        <dbReference type="ARBA" id="ARBA00022603"/>
    </source>
</evidence>
<dbReference type="EMBL" id="BPLF01000003">
    <property type="protein sequence ID" value="GIX64783.1"/>
    <property type="molecule type" value="Genomic_DNA"/>
</dbReference>
<gene>
    <name evidence="8" type="ORF">BcabD6B2_42180</name>
</gene>